<dbReference type="InterPro" id="IPR029056">
    <property type="entry name" value="Ribokinase-like"/>
</dbReference>
<keyword evidence="6" id="KW-1185">Reference proteome</keyword>
<evidence type="ECO:0000256" key="1">
    <source>
        <dbReference type="ARBA" id="ARBA00010688"/>
    </source>
</evidence>
<evidence type="ECO:0000313" key="6">
    <source>
        <dbReference type="Proteomes" id="UP000317893"/>
    </source>
</evidence>
<keyword evidence="2" id="KW-0808">Transferase</keyword>
<reference evidence="5 6" key="1">
    <citation type="submission" date="2019-06" db="EMBL/GenBank/DDBJ databases">
        <title>Sequencing the genomes of 1000 actinobacteria strains.</title>
        <authorList>
            <person name="Klenk H.-P."/>
        </authorList>
    </citation>
    <scope>NUCLEOTIDE SEQUENCE [LARGE SCALE GENOMIC DNA]</scope>
    <source>
        <strain evidence="5 6">DSM 18607</strain>
    </source>
</reference>
<gene>
    <name evidence="5" type="ORF">FB458_2121</name>
</gene>
<comment type="caution">
    <text evidence="5">The sequence shown here is derived from an EMBL/GenBank/DDBJ whole genome shotgun (WGS) entry which is preliminary data.</text>
</comment>
<dbReference type="GO" id="GO:0005829">
    <property type="term" value="C:cytosol"/>
    <property type="evidence" value="ECO:0007669"/>
    <property type="project" value="TreeGrafter"/>
</dbReference>
<proteinExistence type="inferred from homology"/>
<comment type="similarity">
    <text evidence="1">Belongs to the carbohydrate kinase PfkB family.</text>
</comment>
<dbReference type="Gene3D" id="3.40.1190.20">
    <property type="match status" value="1"/>
</dbReference>
<evidence type="ECO:0000256" key="3">
    <source>
        <dbReference type="ARBA" id="ARBA00022777"/>
    </source>
</evidence>
<dbReference type="PANTHER" id="PTHR10584">
    <property type="entry name" value="SUGAR KINASE"/>
    <property type="match status" value="1"/>
</dbReference>
<protein>
    <submittedName>
        <fullName evidence="5">Ribokinase</fullName>
    </submittedName>
</protein>
<dbReference type="PROSITE" id="PS00583">
    <property type="entry name" value="PFKB_KINASES_1"/>
    <property type="match status" value="1"/>
</dbReference>
<feature type="domain" description="Carbohydrate kinase PfkB" evidence="4">
    <location>
        <begin position="22"/>
        <end position="312"/>
    </location>
</feature>
<evidence type="ECO:0000256" key="2">
    <source>
        <dbReference type="ARBA" id="ARBA00022679"/>
    </source>
</evidence>
<organism evidence="5 6">
    <name type="scientific">Lapillicoccus jejuensis</name>
    <dbReference type="NCBI Taxonomy" id="402171"/>
    <lineage>
        <taxon>Bacteria</taxon>
        <taxon>Bacillati</taxon>
        <taxon>Actinomycetota</taxon>
        <taxon>Actinomycetes</taxon>
        <taxon>Micrococcales</taxon>
        <taxon>Intrasporangiaceae</taxon>
        <taxon>Lapillicoccus</taxon>
    </lineage>
</organism>
<evidence type="ECO:0000313" key="5">
    <source>
        <dbReference type="EMBL" id="TQJ09017.1"/>
    </source>
</evidence>
<dbReference type="InterPro" id="IPR002139">
    <property type="entry name" value="Ribo/fructo_kinase"/>
</dbReference>
<dbReference type="EMBL" id="VFMN01000001">
    <property type="protein sequence ID" value="TQJ09017.1"/>
    <property type="molecule type" value="Genomic_DNA"/>
</dbReference>
<keyword evidence="3 5" id="KW-0418">Kinase</keyword>
<sequence length="343" mass="36286">MTTRADTVVPLIDFTPRDAPAVCVVGSLNADLIAYESGAAIPGAYNVGDRFELGAGGKGLNVAMSIAATGLPSYLVGRVGNDMFGHFILRALTSGRVNQDFVRTDPAAGTGVGHVRVNTHRDYDTCVVPGANDKVDAVDVAAALEEGPTFSHAVLQFEVPLATATEAARRFRASGAQVVVNFSPVTAGSREVLPHTDVLVVNEAEATALWLQVAGPDEPLTGRLWAMADLLRKCDGGPRDVVITLGDRGLWGMSRMGEVRQYRAFEVPVVNAVGAGDSFLAMLVSRLAQGIPFLDCLAPAGAAGALACSRRQSWLNRGDAPHLNEMVQDRSVLVPARTRRMAR</sequence>
<dbReference type="AlphaFoldDB" id="A0A542E103"/>
<dbReference type="Proteomes" id="UP000317893">
    <property type="component" value="Unassembled WGS sequence"/>
</dbReference>
<dbReference type="SUPFAM" id="SSF53613">
    <property type="entry name" value="Ribokinase-like"/>
    <property type="match status" value="1"/>
</dbReference>
<dbReference type="GO" id="GO:0006796">
    <property type="term" value="P:phosphate-containing compound metabolic process"/>
    <property type="evidence" value="ECO:0007669"/>
    <property type="project" value="UniProtKB-ARBA"/>
</dbReference>
<dbReference type="GO" id="GO:0016301">
    <property type="term" value="F:kinase activity"/>
    <property type="evidence" value="ECO:0007669"/>
    <property type="project" value="UniProtKB-KW"/>
</dbReference>
<evidence type="ECO:0000259" key="4">
    <source>
        <dbReference type="Pfam" id="PF00294"/>
    </source>
</evidence>
<dbReference type="RefSeq" id="WP_170185640.1">
    <property type="nucleotide sequence ID" value="NZ_BAAAPR010000005.1"/>
</dbReference>
<name>A0A542E103_9MICO</name>
<accession>A0A542E103</accession>
<dbReference type="PANTHER" id="PTHR10584:SF166">
    <property type="entry name" value="RIBOKINASE"/>
    <property type="match status" value="1"/>
</dbReference>
<dbReference type="Pfam" id="PF00294">
    <property type="entry name" value="PfkB"/>
    <property type="match status" value="1"/>
</dbReference>
<dbReference type="InterPro" id="IPR002173">
    <property type="entry name" value="Carboh/pur_kinase_PfkB_CS"/>
</dbReference>
<dbReference type="InterPro" id="IPR011611">
    <property type="entry name" value="PfkB_dom"/>
</dbReference>
<dbReference type="PRINTS" id="PR00990">
    <property type="entry name" value="RIBOKINASE"/>
</dbReference>